<feature type="compositionally biased region" description="Basic and acidic residues" evidence="3">
    <location>
        <begin position="213"/>
        <end position="225"/>
    </location>
</feature>
<accession>A0ABN9D5I0</accession>
<dbReference type="InterPro" id="IPR011993">
    <property type="entry name" value="PH-like_dom_sf"/>
</dbReference>
<evidence type="ECO:0000256" key="1">
    <source>
        <dbReference type="ARBA" id="ARBA00006826"/>
    </source>
</evidence>
<dbReference type="PROSITE" id="PS50003">
    <property type="entry name" value="PH_DOMAIN"/>
    <property type="match status" value="1"/>
</dbReference>
<dbReference type="InterPro" id="IPR041681">
    <property type="entry name" value="PH_9"/>
</dbReference>
<keyword evidence="2" id="KW-0117">Actin capping</keyword>
<sequence>RTSSPSEDNHTSKYQNGVGTVTSAIFPKALDGVKPYNHDMNNSTYVEFVRTYDAKPSSLNESYSSPNNPPKKKTDKKVASHSFPEVLHPDQEFLEHDDKELEDIWNKAKQGQLDSPVQKPHIVSLKANEGDQLTKANQETPSHKAPSGQVIVRSEPNMLVATFTLPTSVPLSTDSGMEKDQREDRSLIQERVMSTATLTESNQVGKCPQTSGKEPHALKNKSDKVETSITTVTRKLDYQLMEGSLEKKHILQSGGRKASSRTWGVFYAVLVRRTLCFYHDRKHSTKSPLSAPPLHLTGALCTPESDYNKKSNCFRLRLRDGSEYLFRAPTSELLQEWVCKLRHNSGVEDTDPLRDPALVADRSPHLTSRGHPLNSCMPDLCQPVAVRVRDPAGPHLEPFIVPTGGCRADTHQTRSWVSDNILESADSEFDVSLAASRRRSRSFSSVMYQKMTSFSSPSETSPSYSVTLYIDEPLTPRTRCHSFASSHIRNSSSDLKLRNKSVFRKLFWKKE</sequence>
<dbReference type="PRINTS" id="PR00683">
    <property type="entry name" value="SPECTRINPH"/>
</dbReference>
<dbReference type="CDD" id="cd10571">
    <property type="entry name" value="PH_beta_spectrin"/>
    <property type="match status" value="1"/>
</dbReference>
<comment type="similarity">
    <text evidence="1">Belongs to the spectrin family.</text>
</comment>
<dbReference type="SMART" id="SM00233">
    <property type="entry name" value="PH"/>
    <property type="match status" value="1"/>
</dbReference>
<protein>
    <recommendedName>
        <fullName evidence="4">PH domain-containing protein</fullName>
    </recommendedName>
</protein>
<dbReference type="PANTHER" id="PTHR11915">
    <property type="entry name" value="SPECTRIN/FILAMIN RELATED CYTOSKELETAL PROTEIN"/>
    <property type="match status" value="1"/>
</dbReference>
<organism evidence="5 6">
    <name type="scientific">Staurois parvus</name>
    <dbReference type="NCBI Taxonomy" id="386267"/>
    <lineage>
        <taxon>Eukaryota</taxon>
        <taxon>Metazoa</taxon>
        <taxon>Chordata</taxon>
        <taxon>Craniata</taxon>
        <taxon>Vertebrata</taxon>
        <taxon>Euteleostomi</taxon>
        <taxon>Amphibia</taxon>
        <taxon>Batrachia</taxon>
        <taxon>Anura</taxon>
        <taxon>Neobatrachia</taxon>
        <taxon>Ranoidea</taxon>
        <taxon>Ranidae</taxon>
        <taxon>Staurois</taxon>
    </lineage>
</organism>
<gene>
    <name evidence="5" type="ORF">SPARVUS_LOCUS6586734</name>
</gene>
<feature type="domain" description="PH" evidence="4">
    <location>
        <begin position="238"/>
        <end position="346"/>
    </location>
</feature>
<feature type="non-terminal residue" evidence="5">
    <location>
        <position position="1"/>
    </location>
</feature>
<evidence type="ECO:0000256" key="3">
    <source>
        <dbReference type="SAM" id="MobiDB-lite"/>
    </source>
</evidence>
<proteinExistence type="inferred from homology"/>
<dbReference type="Proteomes" id="UP001162483">
    <property type="component" value="Unassembled WGS sequence"/>
</dbReference>
<feature type="region of interest" description="Disordered" evidence="3">
    <location>
        <begin position="199"/>
        <end position="225"/>
    </location>
</feature>
<evidence type="ECO:0000259" key="4">
    <source>
        <dbReference type="PROSITE" id="PS50003"/>
    </source>
</evidence>
<name>A0ABN9D5I0_9NEOB</name>
<evidence type="ECO:0000256" key="2">
    <source>
        <dbReference type="ARBA" id="ARBA00022467"/>
    </source>
</evidence>
<evidence type="ECO:0000313" key="6">
    <source>
        <dbReference type="Proteomes" id="UP001162483"/>
    </source>
</evidence>
<evidence type="ECO:0000313" key="5">
    <source>
        <dbReference type="EMBL" id="CAI9567732.1"/>
    </source>
</evidence>
<dbReference type="EMBL" id="CATNWA010014118">
    <property type="protein sequence ID" value="CAI9567732.1"/>
    <property type="molecule type" value="Genomic_DNA"/>
</dbReference>
<feature type="compositionally biased region" description="Low complexity" evidence="3">
    <location>
        <begin position="56"/>
        <end position="66"/>
    </location>
</feature>
<reference evidence="5" key="1">
    <citation type="submission" date="2023-05" db="EMBL/GenBank/DDBJ databases">
        <authorList>
            <person name="Stuckert A."/>
        </authorList>
    </citation>
    <scope>NUCLEOTIDE SEQUENCE</scope>
</reference>
<dbReference type="Pfam" id="PF15410">
    <property type="entry name" value="PH_9"/>
    <property type="match status" value="1"/>
</dbReference>
<keyword evidence="6" id="KW-1185">Reference proteome</keyword>
<dbReference type="SUPFAM" id="SSF50729">
    <property type="entry name" value="PH domain-like"/>
    <property type="match status" value="1"/>
</dbReference>
<feature type="compositionally biased region" description="Polar residues" evidence="3">
    <location>
        <begin position="199"/>
        <end position="212"/>
    </location>
</feature>
<dbReference type="InterPro" id="IPR001605">
    <property type="entry name" value="PH_dom-spectrin-type"/>
</dbReference>
<feature type="region of interest" description="Disordered" evidence="3">
    <location>
        <begin position="56"/>
        <end position="83"/>
    </location>
</feature>
<dbReference type="InterPro" id="IPR001849">
    <property type="entry name" value="PH_domain"/>
</dbReference>
<comment type="caution">
    <text evidence="5">The sequence shown here is derived from an EMBL/GenBank/DDBJ whole genome shotgun (WGS) entry which is preliminary data.</text>
</comment>
<dbReference type="Gene3D" id="2.30.29.30">
    <property type="entry name" value="Pleckstrin-homology domain (PH domain)/Phosphotyrosine-binding domain (PTB)"/>
    <property type="match status" value="1"/>
</dbReference>